<keyword evidence="8" id="KW-1185">Reference proteome</keyword>
<dbReference type="SMART" id="SM01253">
    <property type="entry name" value="Kin17_mid"/>
    <property type="match status" value="1"/>
</dbReference>
<dbReference type="InterPro" id="IPR013087">
    <property type="entry name" value="Znf_C2H2_type"/>
</dbReference>
<reference evidence="6" key="1">
    <citation type="submission" date="2021-01" db="EMBL/GenBank/DDBJ databases">
        <authorList>
            <person name="Corre E."/>
            <person name="Pelletier E."/>
            <person name="Niang G."/>
            <person name="Scheremetjew M."/>
            <person name="Finn R."/>
            <person name="Kale V."/>
            <person name="Holt S."/>
            <person name="Cochrane G."/>
            <person name="Meng A."/>
            <person name="Brown T."/>
            <person name="Cohen L."/>
        </authorList>
    </citation>
    <scope>NUCLEOTIDE SEQUENCE</scope>
    <source>
        <strain evidence="6">CCMP1756</strain>
    </source>
</reference>
<comment type="similarity">
    <text evidence="1">Belongs to the KIN17 family.</text>
</comment>
<dbReference type="Pfam" id="PF18131">
    <property type="entry name" value="KN17_SH3"/>
    <property type="match status" value="1"/>
</dbReference>
<name>A0A7S4A493_9STRA</name>
<evidence type="ECO:0000313" key="7">
    <source>
        <dbReference type="EMBL" id="CAH0366712.1"/>
    </source>
</evidence>
<dbReference type="CDD" id="cd13155">
    <property type="entry name" value="KOW_KIN17"/>
    <property type="match status" value="1"/>
</dbReference>
<dbReference type="OrthoDB" id="10266249at2759"/>
<dbReference type="Pfam" id="PF10357">
    <property type="entry name" value="WH_KIN17"/>
    <property type="match status" value="1"/>
</dbReference>
<dbReference type="PROSITE" id="PS00028">
    <property type="entry name" value="ZINC_FINGER_C2H2_1"/>
    <property type="match status" value="1"/>
</dbReference>
<evidence type="ECO:0000256" key="2">
    <source>
        <dbReference type="ARBA" id="ARBA00022723"/>
    </source>
</evidence>
<dbReference type="FunFam" id="1.10.10.2030:FF:000001">
    <property type="entry name" value="DNA/RNA-binding protein KIN17, putative"/>
    <property type="match status" value="1"/>
</dbReference>
<dbReference type="EMBL" id="HBIW01021559">
    <property type="protein sequence ID" value="CAE0703129.1"/>
    <property type="molecule type" value="Transcribed_RNA"/>
</dbReference>
<keyword evidence="2" id="KW-0479">Metal-binding</keyword>
<dbReference type="Gene3D" id="2.30.30.30">
    <property type="match status" value="1"/>
</dbReference>
<dbReference type="InterPro" id="IPR041995">
    <property type="entry name" value="KOW_KIN17"/>
</dbReference>
<evidence type="ECO:0000313" key="8">
    <source>
        <dbReference type="Proteomes" id="UP000789595"/>
    </source>
</evidence>
<dbReference type="GO" id="GO:0003690">
    <property type="term" value="F:double-stranded DNA binding"/>
    <property type="evidence" value="ECO:0007669"/>
    <property type="project" value="TreeGrafter"/>
</dbReference>
<dbReference type="Gene3D" id="1.10.10.2030">
    <property type="entry name" value="DNA/RNA-binding protein Kin17, conserved domain"/>
    <property type="match status" value="1"/>
</dbReference>
<dbReference type="PANTHER" id="PTHR12805:SF0">
    <property type="entry name" value="DNA_RNA-BINDING PROTEIN KIN17"/>
    <property type="match status" value="1"/>
</dbReference>
<sequence length="369" mass="41709">MPKHDFFSPKAISNRIKAKGLQKLRWYCEMCQKQCRDENGFKCHQTSDSHLRQMRIFAENPGAVMHGYSSEFEKNFLDSLSRRHGTKRVYANVAYQEYIADKHHVHMNATKWETLTNFVKYLGKSGQCVVDETEKGWYIAWVDRDPAALARQAAMDKKRKHEMDDEERARRELKRQVKAAGGVKEVQADAVDLSKGVSSFGLAAAEKPPTVAPKRLAAFRSDSPDEEKASAKKPTSALDEIMRENLSKKPKVERFENWLHDGIVVKCVNSTVADGAYHRKKGDVLRVVDDFAAVVRMRDSGDELQLDQDDLETVIPTAGRRVRVLNGYGRGRTGTLKAIDVDSFSVSVELDGGEVLEKVDYEDVSRLVT</sequence>
<dbReference type="InterPro" id="IPR038254">
    <property type="entry name" value="KIN17_WH-like_sf"/>
</dbReference>
<dbReference type="InterPro" id="IPR037321">
    <property type="entry name" value="KIN17-like"/>
</dbReference>
<dbReference type="Pfam" id="PF25092">
    <property type="entry name" value="SH3_KIN17_C"/>
    <property type="match status" value="1"/>
</dbReference>
<gene>
    <name evidence="6" type="ORF">PCAL00307_LOCUS18576</name>
    <name evidence="7" type="ORF">PECAL_1P32190</name>
</gene>
<reference evidence="7" key="2">
    <citation type="submission" date="2021-11" db="EMBL/GenBank/DDBJ databases">
        <authorList>
            <consortium name="Genoscope - CEA"/>
            <person name="William W."/>
        </authorList>
    </citation>
    <scope>NUCLEOTIDE SEQUENCE</scope>
</reference>
<evidence type="ECO:0000313" key="6">
    <source>
        <dbReference type="EMBL" id="CAE0703129.1"/>
    </source>
</evidence>
<dbReference type="SUPFAM" id="SSF57667">
    <property type="entry name" value="beta-beta-alpha zinc fingers"/>
    <property type="match status" value="1"/>
</dbReference>
<accession>A0A7S4A493</accession>
<evidence type="ECO:0000256" key="4">
    <source>
        <dbReference type="ARBA" id="ARBA00022833"/>
    </source>
</evidence>
<dbReference type="AlphaFoldDB" id="A0A7S4A493"/>
<dbReference type="GO" id="GO:0005634">
    <property type="term" value="C:nucleus"/>
    <property type="evidence" value="ECO:0007669"/>
    <property type="project" value="TreeGrafter"/>
</dbReference>
<dbReference type="Gene3D" id="2.30.30.140">
    <property type="match status" value="1"/>
</dbReference>
<dbReference type="PANTHER" id="PTHR12805">
    <property type="entry name" value="KIN17 KIN, ANTIGENIC DETERMINANT OF RECA PROTEIN HOMOLOG"/>
    <property type="match status" value="1"/>
</dbReference>
<organism evidence="6">
    <name type="scientific">Pelagomonas calceolata</name>
    <dbReference type="NCBI Taxonomy" id="35677"/>
    <lineage>
        <taxon>Eukaryota</taxon>
        <taxon>Sar</taxon>
        <taxon>Stramenopiles</taxon>
        <taxon>Ochrophyta</taxon>
        <taxon>Pelagophyceae</taxon>
        <taxon>Pelagomonadales</taxon>
        <taxon>Pelagomonadaceae</taxon>
        <taxon>Pelagomonas</taxon>
    </lineage>
</organism>
<evidence type="ECO:0000259" key="5">
    <source>
        <dbReference type="PROSITE" id="PS00028"/>
    </source>
</evidence>
<keyword evidence="4" id="KW-0862">Zinc</keyword>
<dbReference type="InterPro" id="IPR036236">
    <property type="entry name" value="Znf_C2H2_sf"/>
</dbReference>
<feature type="domain" description="C2H2-type" evidence="5">
    <location>
        <begin position="28"/>
        <end position="50"/>
    </location>
</feature>
<dbReference type="InterPro" id="IPR014722">
    <property type="entry name" value="Rib_uL2_dom2"/>
</dbReference>
<protein>
    <recommendedName>
        <fullName evidence="5">C2H2-type domain-containing protein</fullName>
    </recommendedName>
</protein>
<dbReference type="InterPro" id="IPR041330">
    <property type="entry name" value="KN17_SH3"/>
</dbReference>
<dbReference type="GO" id="GO:0008270">
    <property type="term" value="F:zinc ion binding"/>
    <property type="evidence" value="ECO:0007669"/>
    <property type="project" value="UniProtKB-KW"/>
</dbReference>
<evidence type="ECO:0000256" key="1">
    <source>
        <dbReference type="ARBA" id="ARBA00008517"/>
    </source>
</evidence>
<dbReference type="GO" id="GO:0006260">
    <property type="term" value="P:DNA replication"/>
    <property type="evidence" value="ECO:0007669"/>
    <property type="project" value="TreeGrafter"/>
</dbReference>
<dbReference type="Pfam" id="PF25095">
    <property type="entry name" value="C2H2-zf_KIN17"/>
    <property type="match status" value="1"/>
</dbReference>
<dbReference type="Proteomes" id="UP000789595">
    <property type="component" value="Unassembled WGS sequence"/>
</dbReference>
<keyword evidence="3" id="KW-0863">Zinc-finger</keyword>
<proteinExistence type="inferred from homology"/>
<dbReference type="EMBL" id="CAKKNE010000001">
    <property type="protein sequence ID" value="CAH0366712.1"/>
    <property type="molecule type" value="Genomic_DNA"/>
</dbReference>
<evidence type="ECO:0000256" key="3">
    <source>
        <dbReference type="ARBA" id="ARBA00022771"/>
    </source>
</evidence>
<dbReference type="InterPro" id="IPR056767">
    <property type="entry name" value="C2H2-Znf_KIN17"/>
</dbReference>
<dbReference type="InterPro" id="IPR019447">
    <property type="entry name" value="DNA/RNA-bd_Kin17_WH-like_dom"/>
</dbReference>
<dbReference type="GO" id="GO:0006974">
    <property type="term" value="P:DNA damage response"/>
    <property type="evidence" value="ECO:0007669"/>
    <property type="project" value="TreeGrafter"/>
</dbReference>